<evidence type="ECO:0000313" key="1">
    <source>
        <dbReference type="EMBL" id="PTU21364.1"/>
    </source>
</evidence>
<evidence type="ECO:0000313" key="2">
    <source>
        <dbReference type="Proteomes" id="UP000244073"/>
    </source>
</evidence>
<dbReference type="Proteomes" id="UP000244073">
    <property type="component" value="Unassembled WGS sequence"/>
</dbReference>
<dbReference type="AlphaFoldDB" id="A0A2T5LYK0"/>
<name>A0A2T5LYK0_9EURO</name>
<gene>
    <name evidence="1" type="ORF">P175DRAFT_0181959</name>
</gene>
<comment type="caution">
    <text evidence="1">The sequence shown here is derived from an EMBL/GenBank/DDBJ whole genome shotgun (WGS) entry which is preliminary data.</text>
</comment>
<proteinExistence type="predicted"/>
<organism evidence="1 2">
    <name type="scientific">Aspergillus ochraceoroseus IBT 24754</name>
    <dbReference type="NCBI Taxonomy" id="1392256"/>
    <lineage>
        <taxon>Eukaryota</taxon>
        <taxon>Fungi</taxon>
        <taxon>Dikarya</taxon>
        <taxon>Ascomycota</taxon>
        <taxon>Pezizomycotina</taxon>
        <taxon>Eurotiomycetes</taxon>
        <taxon>Eurotiomycetidae</taxon>
        <taxon>Eurotiales</taxon>
        <taxon>Aspergillaceae</taxon>
        <taxon>Aspergillus</taxon>
        <taxon>Aspergillus subgen. Nidulantes</taxon>
    </lineage>
</organism>
<dbReference type="RefSeq" id="XP_040752756.1">
    <property type="nucleotide sequence ID" value="XM_040892524.1"/>
</dbReference>
<dbReference type="GeneID" id="63809406"/>
<dbReference type="VEuPathDB" id="FungiDB:P175DRAFT_0181959"/>
<sequence>MKCVSICKVQIIDARYRLLFWSLYNAISGDVDIHPLGWLVLLLLSSFGAYVDRHLKWMRCFSSRRFKDIHSHNLSSMRQREICQECGQPNAYLDVECFFFLSFPLFIFTRIRNRTKIFPNFRILKQEIPPSGLPTIHNTRFTARLKSIG</sequence>
<accession>A0A2T5LYK0</accession>
<protein>
    <submittedName>
        <fullName evidence="1">Uncharacterized protein</fullName>
    </submittedName>
</protein>
<reference evidence="1 2" key="1">
    <citation type="journal article" date="2018" name="Proc. Natl. Acad. Sci. U.S.A.">
        <title>Linking secondary metabolites to gene clusters through genome sequencing of six diverse Aspergillus species.</title>
        <authorList>
            <person name="Kaerboelling I."/>
            <person name="Vesth T.C."/>
            <person name="Frisvad J.C."/>
            <person name="Nybo J.L."/>
            <person name="Theobald S."/>
            <person name="Kuo A."/>
            <person name="Bowyer P."/>
            <person name="Matsuda Y."/>
            <person name="Mondo S."/>
            <person name="Lyhne E.K."/>
            <person name="Kogle M.E."/>
            <person name="Clum A."/>
            <person name="Lipzen A."/>
            <person name="Salamov A."/>
            <person name="Ngan C.Y."/>
            <person name="Daum C."/>
            <person name="Chiniquy J."/>
            <person name="Barry K."/>
            <person name="LaButti K."/>
            <person name="Haridas S."/>
            <person name="Simmons B.A."/>
            <person name="Magnuson J.K."/>
            <person name="Mortensen U.H."/>
            <person name="Larsen T.O."/>
            <person name="Grigoriev I.V."/>
            <person name="Baker S.E."/>
            <person name="Andersen M.R."/>
        </authorList>
    </citation>
    <scope>NUCLEOTIDE SEQUENCE [LARGE SCALE GENOMIC DNA]</scope>
    <source>
        <strain evidence="1 2">IBT 24754</strain>
    </source>
</reference>
<dbReference type="EMBL" id="MSFN02000003">
    <property type="protein sequence ID" value="PTU21364.1"/>
    <property type="molecule type" value="Genomic_DNA"/>
</dbReference>